<dbReference type="InterPro" id="IPR001611">
    <property type="entry name" value="Leu-rich_rpt"/>
</dbReference>
<name>A0A6P5A5A5_BRABE</name>
<gene>
    <name evidence="8" type="primary">LOC109479434</name>
</gene>
<keyword evidence="5" id="KW-1133">Transmembrane helix</keyword>
<organism evidence="7 8">
    <name type="scientific">Branchiostoma belcheri</name>
    <name type="common">Amphioxus</name>
    <dbReference type="NCBI Taxonomy" id="7741"/>
    <lineage>
        <taxon>Eukaryota</taxon>
        <taxon>Metazoa</taxon>
        <taxon>Chordata</taxon>
        <taxon>Cephalochordata</taxon>
        <taxon>Leptocardii</taxon>
        <taxon>Amphioxiformes</taxon>
        <taxon>Branchiostomatidae</taxon>
        <taxon>Branchiostoma</taxon>
    </lineage>
</organism>
<dbReference type="InterPro" id="IPR050541">
    <property type="entry name" value="LRR_TM_domain-containing"/>
</dbReference>
<evidence type="ECO:0000256" key="5">
    <source>
        <dbReference type="SAM" id="Phobius"/>
    </source>
</evidence>
<accession>A0A6P5A5A5</accession>
<proteinExistence type="predicted"/>
<dbReference type="Proteomes" id="UP000515135">
    <property type="component" value="Unplaced"/>
</dbReference>
<keyword evidence="5" id="KW-0472">Membrane</keyword>
<evidence type="ECO:0000256" key="4">
    <source>
        <dbReference type="SAM" id="MobiDB-lite"/>
    </source>
</evidence>
<feature type="region of interest" description="Disordered" evidence="4">
    <location>
        <begin position="592"/>
        <end position="617"/>
    </location>
</feature>
<dbReference type="Pfam" id="PF13855">
    <property type="entry name" value="LRR_8"/>
    <property type="match status" value="1"/>
</dbReference>
<keyword evidence="5" id="KW-0812">Transmembrane</keyword>
<sequence length="617" mass="68914">MARQRIYYVVTVAMVLTFATQIVASKEAPNNVMRKLQTQGCKITDYHYVSKYNLPRIACDNIGLTSVPEGLPQNMAELQLPNNAITSFSCAGLNLFNLKILNLRNNRIRCFPWNCLKHMRGITALDLSHNQLSCVKLFAVKFFVPRLKMVNISYNRLMTLSECDLGWDMSLQVQNHLGHFVQYNLSIEGNPLYCSCSISWAIKLAKIVNKCRKKMCDCCKQFFDNENPIKPQMWKDLENFRCETPPRLAGLELWKLGISHCPQIRYSPCPIEHTCPGVKTEAYTSTFLPPTTTSSSELSTETSEKQKQTQTELNQQTTQSVSFEISFKPKQTQTELNQQTTQKVSFEISSEQKQTHTELKQLTTQNVSTETLKGMFLPTPGELYSVQSVAMPITEAPQTQFLSSPHPSPLETEVSTTTLLPTTASSSKLFTQTSEGPKQTRAELNQQTTQDVSFEISFEPKQTQTELNQQTTQNLKFSQSPQTQVLSSPHPSPLVSGWMLTGIIVGGIVALSGLILAVYCAMSKKQASQGNNMAAGYVVNNHQVDISQLQSAQVDSQAGYSGESDYASPYAKSMYVFHVPQYDTADRMMEAQTNKTPATHSQPSPDLAPEHKPTCVG</sequence>
<dbReference type="Gene3D" id="3.80.10.10">
    <property type="entry name" value="Ribonuclease Inhibitor"/>
    <property type="match status" value="2"/>
</dbReference>
<dbReference type="RefSeq" id="XP_019636961.1">
    <property type="nucleotide sequence ID" value="XM_019781402.1"/>
</dbReference>
<dbReference type="PANTHER" id="PTHR24369">
    <property type="entry name" value="ANTIGEN BSP, PUTATIVE-RELATED"/>
    <property type="match status" value="1"/>
</dbReference>
<evidence type="ECO:0000313" key="8">
    <source>
        <dbReference type="RefSeq" id="XP_019636961.1"/>
    </source>
</evidence>
<keyword evidence="7" id="KW-1185">Reference proteome</keyword>
<dbReference type="PANTHER" id="PTHR24369:SF210">
    <property type="entry name" value="CHAOPTIN-RELATED"/>
    <property type="match status" value="1"/>
</dbReference>
<dbReference type="SUPFAM" id="SSF52058">
    <property type="entry name" value="L domain-like"/>
    <property type="match status" value="1"/>
</dbReference>
<feature type="compositionally biased region" description="Basic and acidic residues" evidence="4">
    <location>
        <begin position="608"/>
        <end position="617"/>
    </location>
</feature>
<evidence type="ECO:0000256" key="2">
    <source>
        <dbReference type="ARBA" id="ARBA00022729"/>
    </source>
</evidence>
<evidence type="ECO:0000256" key="1">
    <source>
        <dbReference type="ARBA" id="ARBA00022614"/>
    </source>
</evidence>
<protein>
    <submittedName>
        <fullName evidence="8">Uncharacterized protein LOC109479434</fullName>
    </submittedName>
</protein>
<evidence type="ECO:0000313" key="7">
    <source>
        <dbReference type="Proteomes" id="UP000515135"/>
    </source>
</evidence>
<dbReference type="KEGG" id="bbel:109479434"/>
<feature type="compositionally biased region" description="Low complexity" evidence="4">
    <location>
        <begin position="286"/>
        <end position="301"/>
    </location>
</feature>
<dbReference type="OrthoDB" id="10672995at2759"/>
<dbReference type="InterPro" id="IPR032675">
    <property type="entry name" value="LRR_dom_sf"/>
</dbReference>
<keyword evidence="1" id="KW-0433">Leucine-rich repeat</keyword>
<dbReference type="GeneID" id="109479434"/>
<feature type="region of interest" description="Disordered" evidence="4">
    <location>
        <begin position="286"/>
        <end position="321"/>
    </location>
</feature>
<reference evidence="8" key="1">
    <citation type="submission" date="2025-08" db="UniProtKB">
        <authorList>
            <consortium name="RefSeq"/>
        </authorList>
    </citation>
    <scope>IDENTIFICATION</scope>
    <source>
        <tissue evidence="8">Gonad</tissue>
    </source>
</reference>
<evidence type="ECO:0000256" key="6">
    <source>
        <dbReference type="SAM" id="SignalP"/>
    </source>
</evidence>
<keyword evidence="2 6" id="KW-0732">Signal</keyword>
<dbReference type="GO" id="GO:0005886">
    <property type="term" value="C:plasma membrane"/>
    <property type="evidence" value="ECO:0007669"/>
    <property type="project" value="TreeGrafter"/>
</dbReference>
<evidence type="ECO:0000256" key="3">
    <source>
        <dbReference type="ARBA" id="ARBA00022737"/>
    </source>
</evidence>
<feature type="compositionally biased region" description="Polar residues" evidence="4">
    <location>
        <begin position="592"/>
        <end position="604"/>
    </location>
</feature>
<feature type="transmembrane region" description="Helical" evidence="5">
    <location>
        <begin position="498"/>
        <end position="522"/>
    </location>
</feature>
<feature type="compositionally biased region" description="Low complexity" evidence="4">
    <location>
        <begin position="308"/>
        <end position="319"/>
    </location>
</feature>
<feature type="chain" id="PRO_5027773967" evidence="6">
    <location>
        <begin position="25"/>
        <end position="617"/>
    </location>
</feature>
<feature type="signal peptide" evidence="6">
    <location>
        <begin position="1"/>
        <end position="24"/>
    </location>
</feature>
<keyword evidence="3" id="KW-0677">Repeat</keyword>
<dbReference type="AlphaFoldDB" id="A0A6P5A5A5"/>